<dbReference type="InterPro" id="IPR029526">
    <property type="entry name" value="PGBD"/>
</dbReference>
<accession>A0A8K0KQ06</accession>
<feature type="non-terminal residue" evidence="3">
    <location>
        <position position="361"/>
    </location>
</feature>
<dbReference type="Pfam" id="PF13843">
    <property type="entry name" value="DDE_Tnp_1_7"/>
    <property type="match status" value="1"/>
</dbReference>
<reference evidence="3" key="2">
    <citation type="submission" date="2017-10" db="EMBL/GenBank/DDBJ databases">
        <title>Ladona fulva Genome sequencing and assembly.</title>
        <authorList>
            <person name="Murali S."/>
            <person name="Richards S."/>
            <person name="Bandaranaike D."/>
            <person name="Bellair M."/>
            <person name="Blankenburg K."/>
            <person name="Chao H."/>
            <person name="Dinh H."/>
            <person name="Doddapaneni H."/>
            <person name="Dugan-Rocha S."/>
            <person name="Elkadiri S."/>
            <person name="Gnanaolivu R."/>
            <person name="Hernandez B."/>
            <person name="Skinner E."/>
            <person name="Javaid M."/>
            <person name="Lee S."/>
            <person name="Li M."/>
            <person name="Ming W."/>
            <person name="Munidasa M."/>
            <person name="Muniz J."/>
            <person name="Nguyen L."/>
            <person name="Hughes D."/>
            <person name="Osuji N."/>
            <person name="Pu L.-L."/>
            <person name="Puazo M."/>
            <person name="Qu C."/>
            <person name="Quiroz J."/>
            <person name="Raj R."/>
            <person name="Weissenberger G."/>
            <person name="Xin Y."/>
            <person name="Zou X."/>
            <person name="Han Y."/>
            <person name="Worley K."/>
            <person name="Muzny D."/>
            <person name="Gibbs R."/>
        </authorList>
    </citation>
    <scope>NUCLEOTIDE SEQUENCE</scope>
    <source>
        <strain evidence="3">Sampled in the wild</strain>
    </source>
</reference>
<dbReference type="AlphaFoldDB" id="A0A8K0KQ06"/>
<comment type="caution">
    <text evidence="3">The sequence shown here is derived from an EMBL/GenBank/DDBJ whole genome shotgun (WGS) entry which is preliminary data.</text>
</comment>
<evidence type="ECO:0000256" key="1">
    <source>
        <dbReference type="SAM" id="MobiDB-lite"/>
    </source>
</evidence>
<keyword evidence="4" id="KW-1185">Reference proteome</keyword>
<sequence>VAPDGTEWFEITADQPPAGRRASQNFLHLAPGPTHYAKRNVHESSALSAFKLLVSDLLLDKIHGKTEFPNWCLSKEELLRFIALVYARGVLGQRHLPIKSCWDKTLGSHIFSSAMPRYRFLDIMKHLRFDSRETRSQRLREDNFALASEPWNIFISNSRANYNPSESVTADEQLYPTNCKCSFIQFMPNKPDKFGIKFWVLADAKSKYCLNAFPYCGKNDDRPSNQPKNRRDLPPSIRAKNEIHTTKLYRNEYGQILTYYQANKNKNVLLLTTMHSDVIISDTGKRKPETVLFYNKNKVARFNSRFSIISEEMRDVPLHNGNGEESNGLVGTTAKDKYGAKRRPHCCPPVPGIAACAKQSV</sequence>
<protein>
    <recommendedName>
        <fullName evidence="2">PiggyBac transposable element-derived protein domain-containing protein</fullName>
    </recommendedName>
</protein>
<proteinExistence type="predicted"/>
<reference evidence="3" key="1">
    <citation type="submission" date="2013-04" db="EMBL/GenBank/DDBJ databases">
        <authorList>
            <person name="Qu J."/>
            <person name="Murali S.C."/>
            <person name="Bandaranaike D."/>
            <person name="Bellair M."/>
            <person name="Blankenburg K."/>
            <person name="Chao H."/>
            <person name="Dinh H."/>
            <person name="Doddapaneni H."/>
            <person name="Downs B."/>
            <person name="Dugan-Rocha S."/>
            <person name="Elkadiri S."/>
            <person name="Gnanaolivu R.D."/>
            <person name="Hernandez B."/>
            <person name="Javaid M."/>
            <person name="Jayaseelan J.C."/>
            <person name="Lee S."/>
            <person name="Li M."/>
            <person name="Ming W."/>
            <person name="Munidasa M."/>
            <person name="Muniz J."/>
            <person name="Nguyen L."/>
            <person name="Ongeri F."/>
            <person name="Osuji N."/>
            <person name="Pu L.-L."/>
            <person name="Puazo M."/>
            <person name="Qu C."/>
            <person name="Quiroz J."/>
            <person name="Raj R."/>
            <person name="Weissenberger G."/>
            <person name="Xin Y."/>
            <person name="Zou X."/>
            <person name="Han Y."/>
            <person name="Richards S."/>
            <person name="Worley K."/>
            <person name="Muzny D."/>
            <person name="Gibbs R."/>
        </authorList>
    </citation>
    <scope>NUCLEOTIDE SEQUENCE</scope>
    <source>
        <strain evidence="3">Sampled in the wild</strain>
    </source>
</reference>
<dbReference type="PANTHER" id="PTHR46599:SF6">
    <property type="entry name" value="DUAL SPECIFICITY PHOSPHATASE 26"/>
    <property type="match status" value="1"/>
</dbReference>
<name>A0A8K0KQ06_LADFU</name>
<feature type="region of interest" description="Disordered" evidence="1">
    <location>
        <begin position="220"/>
        <end position="241"/>
    </location>
</feature>
<organism evidence="3 4">
    <name type="scientific">Ladona fulva</name>
    <name type="common">Scarce chaser dragonfly</name>
    <name type="synonym">Libellula fulva</name>
    <dbReference type="NCBI Taxonomy" id="123851"/>
    <lineage>
        <taxon>Eukaryota</taxon>
        <taxon>Metazoa</taxon>
        <taxon>Ecdysozoa</taxon>
        <taxon>Arthropoda</taxon>
        <taxon>Hexapoda</taxon>
        <taxon>Insecta</taxon>
        <taxon>Pterygota</taxon>
        <taxon>Palaeoptera</taxon>
        <taxon>Odonata</taxon>
        <taxon>Epiprocta</taxon>
        <taxon>Anisoptera</taxon>
        <taxon>Libelluloidea</taxon>
        <taxon>Libellulidae</taxon>
        <taxon>Ladona</taxon>
    </lineage>
</organism>
<dbReference type="PANTHER" id="PTHR46599">
    <property type="entry name" value="PIGGYBAC TRANSPOSABLE ELEMENT-DERIVED PROTEIN 4"/>
    <property type="match status" value="1"/>
</dbReference>
<gene>
    <name evidence="3" type="ORF">J437_LFUL018881</name>
</gene>
<dbReference type="EMBL" id="KZ309642">
    <property type="protein sequence ID" value="KAG8239431.1"/>
    <property type="molecule type" value="Genomic_DNA"/>
</dbReference>
<dbReference type="OrthoDB" id="8877206at2759"/>
<dbReference type="Proteomes" id="UP000792457">
    <property type="component" value="Unassembled WGS sequence"/>
</dbReference>
<evidence type="ECO:0000259" key="2">
    <source>
        <dbReference type="Pfam" id="PF13843"/>
    </source>
</evidence>
<evidence type="ECO:0000313" key="4">
    <source>
        <dbReference type="Proteomes" id="UP000792457"/>
    </source>
</evidence>
<evidence type="ECO:0000313" key="3">
    <source>
        <dbReference type="EMBL" id="KAG8239431.1"/>
    </source>
</evidence>
<feature type="domain" description="PiggyBac transposable element-derived protein" evidence="2">
    <location>
        <begin position="49"/>
        <end position="222"/>
    </location>
</feature>